<evidence type="ECO:0000256" key="6">
    <source>
        <dbReference type="ARBA" id="ARBA00023136"/>
    </source>
</evidence>
<dbReference type="InterPro" id="IPR009328">
    <property type="entry name" value="DUF986"/>
</dbReference>
<evidence type="ECO:0000313" key="8">
    <source>
        <dbReference type="EMBL" id="OAT78524.1"/>
    </source>
</evidence>
<proteinExistence type="inferred from homology"/>
<comment type="subcellular location">
    <subcellularLocation>
        <location evidence="1 7">Cell membrane</location>
        <topology evidence="1 7">Multi-pass membrane protein</topology>
    </subcellularLocation>
</comment>
<evidence type="ECO:0000256" key="1">
    <source>
        <dbReference type="ARBA" id="ARBA00004651"/>
    </source>
</evidence>
<dbReference type="EMBL" id="LYRP01000001">
    <property type="protein sequence ID" value="OAT78524.1"/>
    <property type="molecule type" value="Genomic_DNA"/>
</dbReference>
<keyword evidence="4 7" id="KW-0812">Transmembrane</keyword>
<sequence length="152" mass="17422">MSFTDIVILVLTLAFFAFALYDEILINHLKSPTLLSIPLLRRSRADGMIFVILVAILIGNNIHAHGSTFTTWLLSALALVGFYIFWIRTPRIRFKKAGFFFSGFWTPYSKITAMNLSEDGVLVFQLGERQLLICVRNIDDLEKIYKFIVNNQ</sequence>
<dbReference type="NCBIfam" id="NF002791">
    <property type="entry name" value="PRK02913.1"/>
    <property type="match status" value="1"/>
</dbReference>
<evidence type="ECO:0000256" key="4">
    <source>
        <dbReference type="ARBA" id="ARBA00022692"/>
    </source>
</evidence>
<dbReference type="Proteomes" id="UP000078225">
    <property type="component" value="Unassembled WGS sequence"/>
</dbReference>
<dbReference type="RefSeq" id="WP_064594111.1">
    <property type="nucleotide sequence ID" value="NZ_JBDJAE010000001.1"/>
</dbReference>
<dbReference type="STRING" id="1691903.A9B99_01995"/>
<evidence type="ECO:0000256" key="5">
    <source>
        <dbReference type="ARBA" id="ARBA00022989"/>
    </source>
</evidence>
<reference evidence="9" key="1">
    <citation type="submission" date="2016-05" db="EMBL/GenBank/DDBJ databases">
        <authorList>
            <person name="Behera P."/>
            <person name="Vaishampayan P."/>
            <person name="Singh N."/>
            <person name="Raina V."/>
            <person name="Suar M."/>
            <person name="Pattnaik A."/>
            <person name="Rastogi G."/>
        </authorList>
    </citation>
    <scope>NUCLEOTIDE SEQUENCE [LARGE SCALE GENOMIC DNA]</scope>
    <source>
        <strain evidence="9">MP23</strain>
    </source>
</reference>
<feature type="transmembrane region" description="Helical" evidence="7">
    <location>
        <begin position="47"/>
        <end position="63"/>
    </location>
</feature>
<keyword evidence="3 7" id="KW-1003">Cell membrane</keyword>
<evidence type="ECO:0000256" key="7">
    <source>
        <dbReference type="HAMAP-Rule" id="MF_01071"/>
    </source>
</evidence>
<evidence type="ECO:0000256" key="2">
    <source>
        <dbReference type="ARBA" id="ARBA00009962"/>
    </source>
</evidence>
<organism evidence="8 9">
    <name type="scientific">Mangrovibacter phragmitis</name>
    <dbReference type="NCBI Taxonomy" id="1691903"/>
    <lineage>
        <taxon>Bacteria</taxon>
        <taxon>Pseudomonadati</taxon>
        <taxon>Pseudomonadota</taxon>
        <taxon>Gammaproteobacteria</taxon>
        <taxon>Enterobacterales</taxon>
        <taxon>Enterobacteriaceae</taxon>
        <taxon>Mangrovibacter</taxon>
    </lineage>
</organism>
<protein>
    <recommendedName>
        <fullName evidence="7">UPF0266 membrane protein A9B99_01995</fullName>
    </recommendedName>
</protein>
<dbReference type="PIRSF" id="PIRSF020687">
    <property type="entry name" value="UCP020687"/>
    <property type="match status" value="1"/>
</dbReference>
<dbReference type="OrthoDB" id="2360740at2"/>
<comment type="similarity">
    <text evidence="2 7">Belongs to the UPF0266 family.</text>
</comment>
<feature type="transmembrane region" description="Helical" evidence="7">
    <location>
        <begin position="6"/>
        <end position="26"/>
    </location>
</feature>
<dbReference type="AlphaFoldDB" id="A0A1B7L825"/>
<evidence type="ECO:0000256" key="3">
    <source>
        <dbReference type="ARBA" id="ARBA00022475"/>
    </source>
</evidence>
<name>A0A1B7L825_9ENTR</name>
<dbReference type="HAMAP" id="MF_01071">
    <property type="entry name" value="UPF0266"/>
    <property type="match status" value="1"/>
</dbReference>
<keyword evidence="9" id="KW-1185">Reference proteome</keyword>
<dbReference type="Pfam" id="PF06173">
    <property type="entry name" value="DUF986"/>
    <property type="match status" value="1"/>
</dbReference>
<feature type="transmembrane region" description="Helical" evidence="7">
    <location>
        <begin position="69"/>
        <end position="87"/>
    </location>
</feature>
<keyword evidence="5 7" id="KW-1133">Transmembrane helix</keyword>
<gene>
    <name evidence="8" type="ORF">A9B99_01995</name>
</gene>
<evidence type="ECO:0000313" key="9">
    <source>
        <dbReference type="Proteomes" id="UP000078225"/>
    </source>
</evidence>
<keyword evidence="6 7" id="KW-0472">Membrane</keyword>
<comment type="caution">
    <text evidence="8">The sequence shown here is derived from an EMBL/GenBank/DDBJ whole genome shotgun (WGS) entry which is preliminary data.</text>
</comment>
<dbReference type="GO" id="GO:0005886">
    <property type="term" value="C:plasma membrane"/>
    <property type="evidence" value="ECO:0007669"/>
    <property type="project" value="UniProtKB-SubCell"/>
</dbReference>
<accession>A0A1B7L825</accession>